<organism evidence="4 5">
    <name type="scientific">Pontibacter aydingkolensis</name>
    <dbReference type="NCBI Taxonomy" id="1911536"/>
    <lineage>
        <taxon>Bacteria</taxon>
        <taxon>Pseudomonadati</taxon>
        <taxon>Bacteroidota</taxon>
        <taxon>Cytophagia</taxon>
        <taxon>Cytophagales</taxon>
        <taxon>Hymenobacteraceae</taxon>
        <taxon>Pontibacter</taxon>
    </lineage>
</organism>
<dbReference type="InterPro" id="IPR011050">
    <property type="entry name" value="Pectin_lyase_fold/virulence"/>
</dbReference>
<keyword evidence="2" id="KW-0732">Signal</keyword>
<dbReference type="InterPro" id="IPR032530">
    <property type="entry name" value="DUF4957"/>
</dbReference>
<feature type="chain" id="PRO_5045444425" evidence="2">
    <location>
        <begin position="28"/>
        <end position="548"/>
    </location>
</feature>
<dbReference type="InterPro" id="IPR036116">
    <property type="entry name" value="FN3_sf"/>
</dbReference>
<evidence type="ECO:0000256" key="1">
    <source>
        <dbReference type="SAM" id="MobiDB-lite"/>
    </source>
</evidence>
<dbReference type="SUPFAM" id="SSF49265">
    <property type="entry name" value="Fibronectin type III"/>
    <property type="match status" value="1"/>
</dbReference>
<dbReference type="SUPFAM" id="SSF51126">
    <property type="entry name" value="Pectin lyase-like"/>
    <property type="match status" value="1"/>
</dbReference>
<evidence type="ECO:0000256" key="2">
    <source>
        <dbReference type="SAM" id="SignalP"/>
    </source>
</evidence>
<name>A0ABS7CRP7_9BACT</name>
<reference evidence="4 5" key="1">
    <citation type="journal article" date="2016" name="Int. J. Syst. Evol. Microbiol.">
        <title>Pontibacter aydingkolensis sp. nov., isolated from soil of a salt lake.</title>
        <authorList>
            <person name="Osman G."/>
            <person name="Zhang T."/>
            <person name="Lou K."/>
            <person name="Gao Y."/>
            <person name="Chang W."/>
            <person name="Lin Q."/>
            <person name="Yang H.M."/>
            <person name="Huo X.D."/>
            <person name="Wang N."/>
        </authorList>
    </citation>
    <scope>NUCLEOTIDE SEQUENCE [LARGE SCALE GENOMIC DNA]</scope>
    <source>
        <strain evidence="4 5">KACC 19255</strain>
    </source>
</reference>
<sequence length="548" mass="59399">MKKRYNNTVLTGLFLTLLVSFTTISCKDDKAMEEFQPERVFTPVNVRATNGETQAVILWNPSLFTQGKGATYTVEVSKDQEFSVIAFTMQTDTARAVITDENVEIKQPYFARIRANALGTAAPSNWIISPEFRITGEQIFTAVNSPDVKDKSVVLRWRQTAGLTKIVLTTAGGVVTEHPIIADEIAAREKNITGLTPNTLYTAEIFAGTKNKGTVTFTTKEPSAFTVTVATAEELIVAIENAATGDVIGLEQGVYDISENRTMITSKHLTIQSVSGNPANTTVHFKEITLKGSGAGVKLSGIAFDGTKGNADYFLNLTGLNSDGEAADFTSILVENCTVKYTNNCFMRANRASANGHKIESITVRNTVASVNGTGSYHYFMIDKLEFKKLEIENSTIYNSGRALISWATNMSVPAKPTITINQTTINNFGFSGRNNILMDANANAINYTLQNSIVANAPKDGTVGTSLLRASTDGSSNITVNNNNFFKLVDGSATPVELTFPAYVQLVNNKSIDLGWTGSTTNFSLPTNPEIRTASTTNGPIGDPRWW</sequence>
<evidence type="ECO:0000259" key="3">
    <source>
        <dbReference type="Pfam" id="PF16318"/>
    </source>
</evidence>
<feature type="region of interest" description="Disordered" evidence="1">
    <location>
        <begin position="528"/>
        <end position="548"/>
    </location>
</feature>
<dbReference type="PROSITE" id="PS51257">
    <property type="entry name" value="PROKAR_LIPOPROTEIN"/>
    <property type="match status" value="1"/>
</dbReference>
<accession>A0ABS7CRP7</accession>
<comment type="caution">
    <text evidence="4">The sequence shown here is derived from an EMBL/GenBank/DDBJ whole genome shotgun (WGS) entry which is preliminary data.</text>
</comment>
<evidence type="ECO:0000313" key="5">
    <source>
        <dbReference type="Proteomes" id="UP000813018"/>
    </source>
</evidence>
<protein>
    <submittedName>
        <fullName evidence="4">DUF4957 domain-containing protein</fullName>
    </submittedName>
</protein>
<dbReference type="Proteomes" id="UP000813018">
    <property type="component" value="Unassembled WGS sequence"/>
</dbReference>
<dbReference type="Gene3D" id="2.60.40.10">
    <property type="entry name" value="Immunoglobulins"/>
    <property type="match status" value="1"/>
</dbReference>
<proteinExistence type="predicted"/>
<gene>
    <name evidence="4" type="ORF">K0O23_05550</name>
</gene>
<keyword evidence="5" id="KW-1185">Reference proteome</keyword>
<dbReference type="InterPro" id="IPR013783">
    <property type="entry name" value="Ig-like_fold"/>
</dbReference>
<dbReference type="EMBL" id="JAHYXK010000003">
    <property type="protein sequence ID" value="MBW7466524.1"/>
    <property type="molecule type" value="Genomic_DNA"/>
</dbReference>
<evidence type="ECO:0000313" key="4">
    <source>
        <dbReference type="EMBL" id="MBW7466524.1"/>
    </source>
</evidence>
<dbReference type="Pfam" id="PF16318">
    <property type="entry name" value="DUF4957"/>
    <property type="match status" value="1"/>
</dbReference>
<feature type="signal peptide" evidence="2">
    <location>
        <begin position="1"/>
        <end position="27"/>
    </location>
</feature>
<dbReference type="RefSeq" id="WP_219876399.1">
    <property type="nucleotide sequence ID" value="NZ_JAHYXK010000003.1"/>
</dbReference>
<feature type="domain" description="DUF4957" evidence="3">
    <location>
        <begin position="253"/>
        <end position="400"/>
    </location>
</feature>